<dbReference type="KEGG" id="rgu:A4W93_18985"/>
<dbReference type="AlphaFoldDB" id="A0A1W6LC38"/>
<dbReference type="OrthoDB" id="9155753at2"/>
<evidence type="ECO:0000313" key="1">
    <source>
        <dbReference type="EMBL" id="ARN21812.1"/>
    </source>
</evidence>
<dbReference type="InterPro" id="IPR029083">
    <property type="entry name" value="Imm32"/>
</dbReference>
<protein>
    <submittedName>
        <fullName evidence="1">Uncharacterized protein</fullName>
    </submittedName>
</protein>
<evidence type="ECO:0000313" key="2">
    <source>
        <dbReference type="Proteomes" id="UP000193427"/>
    </source>
</evidence>
<accession>A0A1W6LC38</accession>
<dbReference type="RefSeq" id="WP_085752106.1">
    <property type="nucleotide sequence ID" value="NZ_BSPR01000009.1"/>
</dbReference>
<proteinExistence type="predicted"/>
<dbReference type="Proteomes" id="UP000193427">
    <property type="component" value="Chromosome"/>
</dbReference>
<dbReference type="Pfam" id="PF15566">
    <property type="entry name" value="Imm32"/>
    <property type="match status" value="1"/>
</dbReference>
<dbReference type="EMBL" id="CP015118">
    <property type="protein sequence ID" value="ARN21812.1"/>
    <property type="molecule type" value="Genomic_DNA"/>
</dbReference>
<keyword evidence="2" id="KW-1185">Reference proteome</keyword>
<dbReference type="STRING" id="946333.A4W93_18985"/>
<sequence>MKIYGYATGAQDAALVSSTALAEITLCATPGELRRMAQFMVACAEEMERMGEAYDHVHLGDRMKEFDGTSPHVVVCGAEPDAPTR</sequence>
<reference evidence="1 2" key="1">
    <citation type="submission" date="2016-04" db="EMBL/GenBank/DDBJ databases">
        <title>Complete genome sequence of natural rubber-degrading, novel Gram-negative bacterium, Rhizobacter gummiphilus strain NS21.</title>
        <authorList>
            <person name="Tabata M."/>
            <person name="Kasai D."/>
            <person name="Fukuda M."/>
        </authorList>
    </citation>
    <scope>NUCLEOTIDE SEQUENCE [LARGE SCALE GENOMIC DNA]</scope>
    <source>
        <strain evidence="1 2">NS21</strain>
    </source>
</reference>
<name>A0A1W6LC38_9BURK</name>
<organism evidence="1 2">
    <name type="scientific">Piscinibacter gummiphilus</name>
    <dbReference type="NCBI Taxonomy" id="946333"/>
    <lineage>
        <taxon>Bacteria</taxon>
        <taxon>Pseudomonadati</taxon>
        <taxon>Pseudomonadota</taxon>
        <taxon>Betaproteobacteria</taxon>
        <taxon>Burkholderiales</taxon>
        <taxon>Sphaerotilaceae</taxon>
        <taxon>Piscinibacter</taxon>
    </lineage>
</organism>
<gene>
    <name evidence="1" type="ORF">A4W93_18985</name>
</gene>